<name>A0AAV9G3W0_9PEZI</name>
<accession>A0AAV9G3W0</accession>
<dbReference type="PANTHER" id="PTHR38111:SF11">
    <property type="entry name" value="TRANSCRIPTION FACTOR DOMAIN-CONTAINING PROTEIN-RELATED"/>
    <property type="match status" value="1"/>
</dbReference>
<dbReference type="PANTHER" id="PTHR38111">
    <property type="entry name" value="ZN(2)-C6 FUNGAL-TYPE DOMAIN-CONTAINING PROTEIN-RELATED"/>
    <property type="match status" value="1"/>
</dbReference>
<gene>
    <name evidence="3" type="ORF">QBC34DRAFT_312360</name>
</gene>
<dbReference type="SUPFAM" id="SSF57701">
    <property type="entry name" value="Zn2/Cys6 DNA-binding domain"/>
    <property type="match status" value="1"/>
</dbReference>
<keyword evidence="1" id="KW-0539">Nucleus</keyword>
<reference evidence="3" key="2">
    <citation type="submission" date="2023-05" db="EMBL/GenBank/DDBJ databases">
        <authorList>
            <consortium name="Lawrence Berkeley National Laboratory"/>
            <person name="Steindorff A."/>
            <person name="Hensen N."/>
            <person name="Bonometti L."/>
            <person name="Westerberg I."/>
            <person name="Brannstrom I.O."/>
            <person name="Guillou S."/>
            <person name="Cros-Aarteil S."/>
            <person name="Calhoun S."/>
            <person name="Haridas S."/>
            <person name="Kuo A."/>
            <person name="Mondo S."/>
            <person name="Pangilinan J."/>
            <person name="Riley R."/>
            <person name="Labutti K."/>
            <person name="Andreopoulos B."/>
            <person name="Lipzen A."/>
            <person name="Chen C."/>
            <person name="Yanf M."/>
            <person name="Daum C."/>
            <person name="Ng V."/>
            <person name="Clum A."/>
            <person name="Ohm R."/>
            <person name="Martin F."/>
            <person name="Silar P."/>
            <person name="Natvig D."/>
            <person name="Lalanne C."/>
            <person name="Gautier V."/>
            <person name="Ament-Velasquez S.L."/>
            <person name="Kruys A."/>
            <person name="Hutchinson M.I."/>
            <person name="Powell A.J."/>
            <person name="Barry K."/>
            <person name="Miller A.N."/>
            <person name="Grigoriev I.V."/>
            <person name="Debuchy R."/>
            <person name="Gladieux P."/>
            <person name="Thoren M.H."/>
            <person name="Johannesson H."/>
        </authorList>
    </citation>
    <scope>NUCLEOTIDE SEQUENCE</scope>
    <source>
        <strain evidence="3">PSN243</strain>
    </source>
</reference>
<dbReference type="GO" id="GO:0000981">
    <property type="term" value="F:DNA-binding transcription factor activity, RNA polymerase II-specific"/>
    <property type="evidence" value="ECO:0007669"/>
    <property type="project" value="InterPro"/>
</dbReference>
<dbReference type="AlphaFoldDB" id="A0AAV9G3W0"/>
<dbReference type="InterPro" id="IPR001138">
    <property type="entry name" value="Zn2Cys6_DnaBD"/>
</dbReference>
<dbReference type="CDD" id="cd00067">
    <property type="entry name" value="GAL4"/>
    <property type="match status" value="1"/>
</dbReference>
<dbReference type="Pfam" id="PF00172">
    <property type="entry name" value="Zn_clus"/>
    <property type="match status" value="1"/>
</dbReference>
<evidence type="ECO:0000259" key="2">
    <source>
        <dbReference type="PROSITE" id="PS50048"/>
    </source>
</evidence>
<feature type="domain" description="Zn(2)-C6 fungal-type" evidence="2">
    <location>
        <begin position="10"/>
        <end position="38"/>
    </location>
</feature>
<reference evidence="3" key="1">
    <citation type="journal article" date="2023" name="Mol. Phylogenet. Evol.">
        <title>Genome-scale phylogeny and comparative genomics of the fungal order Sordariales.</title>
        <authorList>
            <person name="Hensen N."/>
            <person name="Bonometti L."/>
            <person name="Westerberg I."/>
            <person name="Brannstrom I.O."/>
            <person name="Guillou S."/>
            <person name="Cros-Aarteil S."/>
            <person name="Calhoun S."/>
            <person name="Haridas S."/>
            <person name="Kuo A."/>
            <person name="Mondo S."/>
            <person name="Pangilinan J."/>
            <person name="Riley R."/>
            <person name="LaButti K."/>
            <person name="Andreopoulos B."/>
            <person name="Lipzen A."/>
            <person name="Chen C."/>
            <person name="Yan M."/>
            <person name="Daum C."/>
            <person name="Ng V."/>
            <person name="Clum A."/>
            <person name="Steindorff A."/>
            <person name="Ohm R.A."/>
            <person name="Martin F."/>
            <person name="Silar P."/>
            <person name="Natvig D.O."/>
            <person name="Lalanne C."/>
            <person name="Gautier V."/>
            <person name="Ament-Velasquez S.L."/>
            <person name="Kruys A."/>
            <person name="Hutchinson M.I."/>
            <person name="Powell A.J."/>
            <person name="Barry K."/>
            <person name="Miller A.N."/>
            <person name="Grigoriev I.V."/>
            <person name="Debuchy R."/>
            <person name="Gladieux P."/>
            <person name="Hiltunen Thoren M."/>
            <person name="Johannesson H."/>
        </authorList>
    </citation>
    <scope>NUCLEOTIDE SEQUENCE</scope>
    <source>
        <strain evidence="3">PSN243</strain>
    </source>
</reference>
<dbReference type="InterPro" id="IPR053178">
    <property type="entry name" value="Osmoadaptation_assoc"/>
</dbReference>
<dbReference type="PROSITE" id="PS00463">
    <property type="entry name" value="ZN2_CY6_FUNGAL_1"/>
    <property type="match status" value="1"/>
</dbReference>
<dbReference type="PROSITE" id="PS50048">
    <property type="entry name" value="ZN2_CY6_FUNGAL_2"/>
    <property type="match status" value="1"/>
</dbReference>
<protein>
    <submittedName>
        <fullName evidence="3">Sterigmatocystin biosynthesis regulatory protein</fullName>
    </submittedName>
</protein>
<evidence type="ECO:0000313" key="4">
    <source>
        <dbReference type="Proteomes" id="UP001321760"/>
    </source>
</evidence>
<dbReference type="GO" id="GO:0008270">
    <property type="term" value="F:zinc ion binding"/>
    <property type="evidence" value="ECO:0007669"/>
    <property type="project" value="InterPro"/>
</dbReference>
<evidence type="ECO:0000313" key="3">
    <source>
        <dbReference type="EMBL" id="KAK4442809.1"/>
    </source>
</evidence>
<dbReference type="Gene3D" id="4.10.240.10">
    <property type="entry name" value="Zn(2)-C6 fungal-type DNA-binding domain"/>
    <property type="match status" value="1"/>
</dbReference>
<evidence type="ECO:0000256" key="1">
    <source>
        <dbReference type="ARBA" id="ARBA00023242"/>
    </source>
</evidence>
<keyword evidence="4" id="KW-1185">Reference proteome</keyword>
<proteinExistence type="predicted"/>
<dbReference type="Proteomes" id="UP001321760">
    <property type="component" value="Unassembled WGS sequence"/>
</dbReference>
<dbReference type="InterPro" id="IPR036864">
    <property type="entry name" value="Zn2-C6_fun-type_DNA-bd_sf"/>
</dbReference>
<dbReference type="SMART" id="SM00066">
    <property type="entry name" value="GAL4"/>
    <property type="match status" value="1"/>
</dbReference>
<dbReference type="EMBL" id="MU866006">
    <property type="protein sequence ID" value="KAK4442809.1"/>
    <property type="molecule type" value="Genomic_DNA"/>
</dbReference>
<comment type="caution">
    <text evidence="3">The sequence shown here is derived from an EMBL/GenBank/DDBJ whole genome shotgun (WGS) entry which is preliminary data.</text>
</comment>
<sequence>MVGVPGRSKACLTCRKRRKGCDLKRPTCMQCSKAGLKCGGYDPPRVFVVSTPESRYPGYSLKATASPQTPSALWDRIQQNQLSSEETHLRLLSRPEEERRCINLFWEAYFPSGRPIRKSEVRSYTCSWTETAQKLYRDEQCLRHALWANSLLLLGCRHGTDWMGKEAFIWYGKALAVLRVSLSRSKGVEDASVATIKLLGMFETFSRQQKLKEPSDDTESPNWQQHIAGELALFMTRTPLAYVEGDAHYVFADERAEMALSSILRRKRLALSAPEWKSVPWQRIHKDMKDILIDILVEIPGLVEDLDFMRREESADAREVLRADLERRCWEHHRDLRCWLDLLGRLAKPAGTCPLPCPKPNPKPAGTVDIVTRVARVHGMSFFWVTSLVLYSVLREVCEQQNVEKEGTDPLHHAHRLAEAISILMRPEAGLYGRHSVALQIEIAMRYAAEISSPSEETEALLARLQSLRDD</sequence>
<organism evidence="3 4">
    <name type="scientific">Podospora aff. communis PSN243</name>
    <dbReference type="NCBI Taxonomy" id="3040156"/>
    <lineage>
        <taxon>Eukaryota</taxon>
        <taxon>Fungi</taxon>
        <taxon>Dikarya</taxon>
        <taxon>Ascomycota</taxon>
        <taxon>Pezizomycotina</taxon>
        <taxon>Sordariomycetes</taxon>
        <taxon>Sordariomycetidae</taxon>
        <taxon>Sordariales</taxon>
        <taxon>Podosporaceae</taxon>
        <taxon>Podospora</taxon>
    </lineage>
</organism>